<evidence type="ECO:0000256" key="2">
    <source>
        <dbReference type="SAM" id="Phobius"/>
    </source>
</evidence>
<feature type="domain" description="DUF6993" evidence="3">
    <location>
        <begin position="72"/>
        <end position="152"/>
    </location>
</feature>
<evidence type="ECO:0000313" key="4">
    <source>
        <dbReference type="EMBL" id="SJN29906.1"/>
    </source>
</evidence>
<feature type="transmembrane region" description="Helical" evidence="2">
    <location>
        <begin position="12"/>
        <end position="32"/>
    </location>
</feature>
<reference evidence="5" key="1">
    <citation type="submission" date="2017-02" db="EMBL/GenBank/DDBJ databases">
        <authorList>
            <person name="Dridi B."/>
        </authorList>
    </citation>
    <scope>NUCLEOTIDE SEQUENCE [LARGE SCALE GENOMIC DNA]</scope>
    <source>
        <strain evidence="5">EB411</strain>
    </source>
</reference>
<name>A0A1R4JCZ5_9MICO</name>
<accession>A0A1R4JCZ5</accession>
<sequence length="159" mass="16393">MTTASPASAGRLLAIVGIVGALAATSGCSFFAESEPSPTPSSSASDAAEPAALQPDGDAADNRPFFDEVNARTADGEVADGRHFVDALVDAGFDREAMSLTSDTTSIGLEADAIEFAVRWGDECLIGQFSDSAGYHSTVSPTMAGERCLVGTTRPIDWE</sequence>
<evidence type="ECO:0000256" key="1">
    <source>
        <dbReference type="SAM" id="MobiDB-lite"/>
    </source>
</evidence>
<evidence type="ECO:0000259" key="3">
    <source>
        <dbReference type="Pfam" id="PF22504"/>
    </source>
</evidence>
<feature type="compositionally biased region" description="Low complexity" evidence="1">
    <location>
        <begin position="32"/>
        <end position="52"/>
    </location>
</feature>
<protein>
    <recommendedName>
        <fullName evidence="3">DUF6993 domain-containing protein</fullName>
    </recommendedName>
</protein>
<keyword evidence="2" id="KW-1133">Transmembrane helix</keyword>
<dbReference type="RefSeq" id="WP_087136932.1">
    <property type="nucleotide sequence ID" value="NZ_FUKR01000036.1"/>
</dbReference>
<feature type="region of interest" description="Disordered" evidence="1">
    <location>
        <begin position="32"/>
        <end position="65"/>
    </location>
</feature>
<keyword evidence="2" id="KW-0472">Membrane</keyword>
<dbReference type="Proteomes" id="UP000196778">
    <property type="component" value="Unassembled WGS sequence"/>
</dbReference>
<dbReference type="Pfam" id="PF22504">
    <property type="entry name" value="DUF6993"/>
    <property type="match status" value="1"/>
</dbReference>
<dbReference type="AlphaFoldDB" id="A0A1R4JCZ5"/>
<dbReference type="InterPro" id="IPR054262">
    <property type="entry name" value="DUF6993"/>
</dbReference>
<proteinExistence type="predicted"/>
<gene>
    <name evidence="4" type="ORF">FM119_06855</name>
</gene>
<evidence type="ECO:0000313" key="5">
    <source>
        <dbReference type="Proteomes" id="UP000196778"/>
    </source>
</evidence>
<dbReference type="OrthoDB" id="5125712at2"/>
<keyword evidence="5" id="KW-1185">Reference proteome</keyword>
<organism evidence="4 5">
    <name type="scientific">Mycetocola reblochoni REB411</name>
    <dbReference type="NCBI Taxonomy" id="1255698"/>
    <lineage>
        <taxon>Bacteria</taxon>
        <taxon>Bacillati</taxon>
        <taxon>Actinomycetota</taxon>
        <taxon>Actinomycetes</taxon>
        <taxon>Micrococcales</taxon>
        <taxon>Microbacteriaceae</taxon>
        <taxon>Mycetocola</taxon>
    </lineage>
</organism>
<dbReference type="EMBL" id="FUKR01000036">
    <property type="protein sequence ID" value="SJN29906.1"/>
    <property type="molecule type" value="Genomic_DNA"/>
</dbReference>
<keyword evidence="2" id="KW-0812">Transmembrane</keyword>